<protein>
    <recommendedName>
        <fullName evidence="4">FXSXX-COOH protein</fullName>
    </recommendedName>
</protein>
<evidence type="ECO:0000313" key="2">
    <source>
        <dbReference type="EMBL" id="GAA5044775.1"/>
    </source>
</evidence>
<accession>A0ABP9JVJ0</accession>
<dbReference type="EMBL" id="BAABKC010000011">
    <property type="protein sequence ID" value="GAA5044775.1"/>
    <property type="molecule type" value="Genomic_DNA"/>
</dbReference>
<comment type="caution">
    <text evidence="2">The sequence shown here is derived from an EMBL/GenBank/DDBJ whole genome shotgun (WGS) entry which is preliminary data.</text>
</comment>
<feature type="region of interest" description="Disordered" evidence="1">
    <location>
        <begin position="1"/>
        <end position="24"/>
    </location>
</feature>
<keyword evidence="3" id="KW-1185">Reference proteome</keyword>
<gene>
    <name evidence="2" type="ORF">GCM10023336_07520</name>
</gene>
<dbReference type="Proteomes" id="UP001500124">
    <property type="component" value="Unassembled WGS sequence"/>
</dbReference>
<feature type="region of interest" description="Disordered" evidence="1">
    <location>
        <begin position="65"/>
        <end position="84"/>
    </location>
</feature>
<proteinExistence type="predicted"/>
<evidence type="ECO:0000256" key="1">
    <source>
        <dbReference type="SAM" id="MobiDB-lite"/>
    </source>
</evidence>
<sequence length="84" mass="9010">MTEEDVEQYANRPDSVTNPTPRTRIKQFTGDNRIIGTLPLSALAPSVPALSDLTIRHLSALNYGSVTAPIPGRPTDSPTGRPPT</sequence>
<organism evidence="2 3">
    <name type="scientific">Streptomyces similanensis</name>
    <dbReference type="NCBI Taxonomy" id="1274988"/>
    <lineage>
        <taxon>Bacteria</taxon>
        <taxon>Bacillati</taxon>
        <taxon>Actinomycetota</taxon>
        <taxon>Actinomycetes</taxon>
        <taxon>Kitasatosporales</taxon>
        <taxon>Streptomycetaceae</taxon>
        <taxon>Streptomyces</taxon>
    </lineage>
</organism>
<reference evidence="3" key="1">
    <citation type="journal article" date="2019" name="Int. J. Syst. Evol. Microbiol.">
        <title>The Global Catalogue of Microorganisms (GCM) 10K type strain sequencing project: providing services to taxonomists for standard genome sequencing and annotation.</title>
        <authorList>
            <consortium name="The Broad Institute Genomics Platform"/>
            <consortium name="The Broad Institute Genome Sequencing Center for Infectious Disease"/>
            <person name="Wu L."/>
            <person name="Ma J."/>
        </authorList>
    </citation>
    <scope>NUCLEOTIDE SEQUENCE [LARGE SCALE GENOMIC DNA]</scope>
    <source>
        <strain evidence="3">JCM 18410</strain>
    </source>
</reference>
<evidence type="ECO:0000313" key="3">
    <source>
        <dbReference type="Proteomes" id="UP001500124"/>
    </source>
</evidence>
<name>A0ABP9JVJ0_9ACTN</name>
<evidence type="ECO:0008006" key="4">
    <source>
        <dbReference type="Google" id="ProtNLM"/>
    </source>
</evidence>